<organism evidence="12 13">
    <name type="scientific">Candidatus Macondimonas diazotrophica</name>
    <dbReference type="NCBI Taxonomy" id="2305248"/>
    <lineage>
        <taxon>Bacteria</taxon>
        <taxon>Pseudomonadati</taxon>
        <taxon>Pseudomonadota</taxon>
        <taxon>Gammaproteobacteria</taxon>
        <taxon>Chromatiales</taxon>
        <taxon>Ectothiorhodospiraceae</taxon>
        <taxon>Candidatus Macondimonas</taxon>
    </lineage>
</organism>
<accession>A0A4Z0FAR9</accession>
<dbReference type="PANTHER" id="PTHR30435">
    <property type="entry name" value="FLAGELLAR PROTEIN"/>
    <property type="match status" value="1"/>
</dbReference>
<dbReference type="AlphaFoldDB" id="A0A4Z0FAR9"/>
<evidence type="ECO:0000256" key="7">
    <source>
        <dbReference type="NCBIfam" id="TIGR02488"/>
    </source>
</evidence>
<evidence type="ECO:0000259" key="9">
    <source>
        <dbReference type="Pfam" id="PF00460"/>
    </source>
</evidence>
<dbReference type="InterPro" id="IPR037925">
    <property type="entry name" value="FlgE/F/G-like"/>
</dbReference>
<dbReference type="InterPro" id="IPR019776">
    <property type="entry name" value="Flagellar_basal_body_rod_CS"/>
</dbReference>
<sequence>MDPALWASKTGLDAQQTRMATIANNLANANTTGFKRGRVVFEDLIYQNLRQVGAQSSQQTQYPSGLNLGTGVRVVATEKIFTQGNLVQTGNALDLAIQGRGFFQILMPDGSLGYTRDGSFNLNDQGQLVTANGYVVQPGITIPQGAQSVTVGGDGTVTVQLPGQAAPVQLGALQTADFVNPTGLQPQGQNLFMESAASGPAQLGTPGLNGLGTLLQGTVESGNVNVVEELVNMIETQRAYEMNSKAISTTDRMLEYLNNNL</sequence>
<evidence type="ECO:0000313" key="12">
    <source>
        <dbReference type="EMBL" id="TFZ83274.1"/>
    </source>
</evidence>
<evidence type="ECO:0000259" key="11">
    <source>
        <dbReference type="Pfam" id="PF22692"/>
    </source>
</evidence>
<dbReference type="Pfam" id="PF00460">
    <property type="entry name" value="Flg_bb_rod"/>
    <property type="match status" value="1"/>
</dbReference>
<dbReference type="PROSITE" id="PS00588">
    <property type="entry name" value="FLAGELLA_BB_ROD"/>
    <property type="match status" value="1"/>
</dbReference>
<gene>
    <name evidence="12" type="primary">flgG</name>
    <name evidence="12" type="ORF">E4680_04280</name>
</gene>
<feature type="domain" description="Flagellar basal-body/hook protein C-terminal" evidence="10">
    <location>
        <begin position="216"/>
        <end position="259"/>
    </location>
</feature>
<dbReference type="RefSeq" id="WP_135281154.1">
    <property type="nucleotide sequence ID" value="NZ_SRIO01000004.1"/>
</dbReference>
<dbReference type="NCBIfam" id="TIGR02488">
    <property type="entry name" value="flgG_G_neg"/>
    <property type="match status" value="1"/>
</dbReference>
<feature type="domain" description="Flagellar basal body rod protein N-terminal" evidence="9">
    <location>
        <begin position="10"/>
        <end position="35"/>
    </location>
</feature>
<keyword evidence="13" id="KW-1185">Reference proteome</keyword>
<reference evidence="12 13" key="1">
    <citation type="journal article" date="2019" name="ISME J.">
        <title>Candidatus Macondimonas diazotrophica, a novel gammaproteobacterial genus dominating crude-oil-contaminated coastal sediments.</title>
        <authorList>
            <person name="Karthikeyan S."/>
            <person name="Konstantinidis K."/>
        </authorList>
    </citation>
    <scope>NUCLEOTIDE SEQUENCE [LARGE SCALE GENOMIC DNA]</scope>
    <source>
        <strain evidence="12 13">KTK01</strain>
    </source>
</reference>
<dbReference type="InterPro" id="IPR053967">
    <property type="entry name" value="LlgE_F_G-like_D1"/>
</dbReference>
<dbReference type="Pfam" id="PF22692">
    <property type="entry name" value="LlgE_F_G_D1"/>
    <property type="match status" value="1"/>
</dbReference>
<evidence type="ECO:0000259" key="10">
    <source>
        <dbReference type="Pfam" id="PF06429"/>
    </source>
</evidence>
<evidence type="ECO:0000256" key="8">
    <source>
        <dbReference type="RuleBase" id="RU362116"/>
    </source>
</evidence>
<dbReference type="Proteomes" id="UP000297890">
    <property type="component" value="Unassembled WGS sequence"/>
</dbReference>
<feature type="domain" description="Flagellar hook protein FlgE/F/G-like D1" evidence="11">
    <location>
        <begin position="96"/>
        <end position="159"/>
    </location>
</feature>
<dbReference type="PANTHER" id="PTHR30435:SF19">
    <property type="entry name" value="FLAGELLAR BASAL-BODY ROD PROTEIN FLGG"/>
    <property type="match status" value="1"/>
</dbReference>
<evidence type="ECO:0000256" key="2">
    <source>
        <dbReference type="ARBA" id="ARBA00009677"/>
    </source>
</evidence>
<dbReference type="GO" id="GO:0009426">
    <property type="term" value="C:bacterial-type flagellum basal body, distal rod"/>
    <property type="evidence" value="ECO:0007669"/>
    <property type="project" value="UniProtKB-UniRule"/>
</dbReference>
<evidence type="ECO:0000256" key="6">
    <source>
        <dbReference type="ARBA" id="ARBA00032912"/>
    </source>
</evidence>
<name>A0A4Z0FAR9_9GAMM</name>
<keyword evidence="4 8" id="KW-0975">Bacterial flagellum</keyword>
<evidence type="ECO:0000256" key="5">
    <source>
        <dbReference type="ARBA" id="ARBA00025933"/>
    </source>
</evidence>
<dbReference type="InterPro" id="IPR010930">
    <property type="entry name" value="Flg_bb/hook_C_dom"/>
</dbReference>
<protein>
    <recommendedName>
        <fullName evidence="3 7">Flagellar basal-body rod protein FlgG</fullName>
    </recommendedName>
    <alternativeName>
        <fullName evidence="6 8">Distal rod protein</fullName>
    </alternativeName>
</protein>
<dbReference type="InterPro" id="IPR012834">
    <property type="entry name" value="FlgG_G_neg"/>
</dbReference>
<comment type="subcellular location">
    <subcellularLocation>
        <location evidence="1 8">Bacterial flagellum basal body</location>
    </subcellularLocation>
</comment>
<dbReference type="OrthoDB" id="9804559at2"/>
<comment type="similarity">
    <text evidence="2 8">Belongs to the flagella basal body rod proteins family.</text>
</comment>
<dbReference type="InterPro" id="IPR001444">
    <property type="entry name" value="Flag_bb_rod_N"/>
</dbReference>
<dbReference type="GO" id="GO:0071978">
    <property type="term" value="P:bacterial-type flagellum-dependent swarming motility"/>
    <property type="evidence" value="ECO:0007669"/>
    <property type="project" value="TreeGrafter"/>
</dbReference>
<dbReference type="SUPFAM" id="SSF117143">
    <property type="entry name" value="Flagellar hook protein flgE"/>
    <property type="match status" value="1"/>
</dbReference>
<evidence type="ECO:0000256" key="1">
    <source>
        <dbReference type="ARBA" id="ARBA00004117"/>
    </source>
</evidence>
<dbReference type="NCBIfam" id="TIGR03506">
    <property type="entry name" value="FlgEFG_subfam"/>
    <property type="match status" value="2"/>
</dbReference>
<dbReference type="Pfam" id="PF06429">
    <property type="entry name" value="Flg_bbr_C"/>
    <property type="match status" value="1"/>
</dbReference>
<comment type="subunit">
    <text evidence="5 8">The basal body constitutes a major portion of the flagellar organelle and consists of four rings (L,P,S, and M) mounted on a central rod. The rod consists of about 26 subunits of FlgG in the distal portion, and FlgB, FlgC and FlgF are thought to build up the proximal portion of the rod with about 6 subunits each.</text>
</comment>
<dbReference type="InterPro" id="IPR020013">
    <property type="entry name" value="Flagellar_FlgE/F/G"/>
</dbReference>
<proteinExistence type="inferred from homology"/>
<keyword evidence="12" id="KW-0282">Flagellum</keyword>
<evidence type="ECO:0000256" key="4">
    <source>
        <dbReference type="ARBA" id="ARBA00023143"/>
    </source>
</evidence>
<evidence type="ECO:0000256" key="3">
    <source>
        <dbReference type="ARBA" id="ARBA00017948"/>
    </source>
</evidence>
<keyword evidence="12" id="KW-0966">Cell projection</keyword>
<comment type="caution">
    <text evidence="12">The sequence shown here is derived from an EMBL/GenBank/DDBJ whole genome shotgun (WGS) entry which is preliminary data.</text>
</comment>
<keyword evidence="12" id="KW-0969">Cilium</keyword>
<dbReference type="EMBL" id="SRIO01000004">
    <property type="protein sequence ID" value="TFZ83274.1"/>
    <property type="molecule type" value="Genomic_DNA"/>
</dbReference>
<evidence type="ECO:0000313" key="13">
    <source>
        <dbReference type="Proteomes" id="UP000297890"/>
    </source>
</evidence>